<dbReference type="GO" id="GO:0004674">
    <property type="term" value="F:protein serine/threonine kinase activity"/>
    <property type="evidence" value="ECO:0007669"/>
    <property type="project" value="UniProtKB-KW"/>
</dbReference>
<comment type="catalytic activity">
    <reaction evidence="8">
        <text>L-seryl-[protein] + ATP = O-phospho-L-seryl-[protein] + ADP + H(+)</text>
        <dbReference type="Rhea" id="RHEA:17989"/>
        <dbReference type="Rhea" id="RHEA-COMP:9863"/>
        <dbReference type="Rhea" id="RHEA-COMP:11604"/>
        <dbReference type="ChEBI" id="CHEBI:15378"/>
        <dbReference type="ChEBI" id="CHEBI:29999"/>
        <dbReference type="ChEBI" id="CHEBI:30616"/>
        <dbReference type="ChEBI" id="CHEBI:83421"/>
        <dbReference type="ChEBI" id="CHEBI:456216"/>
        <dbReference type="EC" id="2.7.11.1"/>
    </reaction>
</comment>
<evidence type="ECO:0000256" key="2">
    <source>
        <dbReference type="ARBA" id="ARBA00022527"/>
    </source>
</evidence>
<evidence type="ECO:0000313" key="11">
    <source>
        <dbReference type="Proteomes" id="UP000248817"/>
    </source>
</evidence>
<dbReference type="InterPro" id="IPR000719">
    <property type="entry name" value="Prot_kinase_dom"/>
</dbReference>
<evidence type="ECO:0000256" key="5">
    <source>
        <dbReference type="ARBA" id="ARBA00022777"/>
    </source>
</evidence>
<keyword evidence="11" id="KW-1185">Reference proteome</keyword>
<feature type="non-terminal residue" evidence="10">
    <location>
        <position position="1"/>
    </location>
</feature>
<organism evidence="10 11">
    <name type="scientific">Aspergillus indologenus CBS 114.80</name>
    <dbReference type="NCBI Taxonomy" id="1450541"/>
    <lineage>
        <taxon>Eukaryota</taxon>
        <taxon>Fungi</taxon>
        <taxon>Dikarya</taxon>
        <taxon>Ascomycota</taxon>
        <taxon>Pezizomycotina</taxon>
        <taxon>Eurotiomycetes</taxon>
        <taxon>Eurotiomycetidae</taxon>
        <taxon>Eurotiales</taxon>
        <taxon>Aspergillaceae</taxon>
        <taxon>Aspergillus</taxon>
        <taxon>Aspergillus subgen. Circumdati</taxon>
    </lineage>
</organism>
<dbReference type="Gene3D" id="1.10.510.10">
    <property type="entry name" value="Transferase(Phosphotransferase) domain 1"/>
    <property type="match status" value="1"/>
</dbReference>
<gene>
    <name evidence="10" type="ORF">BP00DRAFT_347158</name>
</gene>
<dbReference type="PROSITE" id="PS00108">
    <property type="entry name" value="PROTEIN_KINASE_ST"/>
    <property type="match status" value="1"/>
</dbReference>
<evidence type="ECO:0000259" key="9">
    <source>
        <dbReference type="PROSITE" id="PS50011"/>
    </source>
</evidence>
<protein>
    <recommendedName>
        <fullName evidence="1">non-specific serine/threonine protein kinase</fullName>
        <ecNumber evidence="1">2.7.11.1</ecNumber>
    </recommendedName>
</protein>
<dbReference type="SMART" id="SM00220">
    <property type="entry name" value="S_TKc"/>
    <property type="match status" value="1"/>
</dbReference>
<evidence type="ECO:0000313" key="10">
    <source>
        <dbReference type="EMBL" id="PYI30044.1"/>
    </source>
</evidence>
<dbReference type="EMBL" id="KZ825521">
    <property type="protein sequence ID" value="PYI30044.1"/>
    <property type="molecule type" value="Genomic_DNA"/>
</dbReference>
<keyword evidence="2" id="KW-0723">Serine/threonine-protein kinase</keyword>
<keyword evidence="4" id="KW-0547">Nucleotide-binding</keyword>
<evidence type="ECO:0000256" key="7">
    <source>
        <dbReference type="ARBA" id="ARBA00047899"/>
    </source>
</evidence>
<feature type="domain" description="Protein kinase" evidence="9">
    <location>
        <begin position="1"/>
        <end position="253"/>
    </location>
</feature>
<comment type="catalytic activity">
    <reaction evidence="7">
        <text>L-threonyl-[protein] + ATP = O-phospho-L-threonyl-[protein] + ADP + H(+)</text>
        <dbReference type="Rhea" id="RHEA:46608"/>
        <dbReference type="Rhea" id="RHEA-COMP:11060"/>
        <dbReference type="Rhea" id="RHEA-COMP:11605"/>
        <dbReference type="ChEBI" id="CHEBI:15378"/>
        <dbReference type="ChEBI" id="CHEBI:30013"/>
        <dbReference type="ChEBI" id="CHEBI:30616"/>
        <dbReference type="ChEBI" id="CHEBI:61977"/>
        <dbReference type="ChEBI" id="CHEBI:456216"/>
        <dbReference type="EC" id="2.7.11.1"/>
    </reaction>
</comment>
<dbReference type="PANTHER" id="PTHR24343:SF558">
    <property type="entry name" value="PROTEIN KINASE DOMAIN-CONTAINING PROTEIN"/>
    <property type="match status" value="1"/>
</dbReference>
<keyword evidence="5 10" id="KW-0418">Kinase</keyword>
<dbReference type="Proteomes" id="UP000248817">
    <property type="component" value="Unassembled WGS sequence"/>
</dbReference>
<dbReference type="GO" id="GO:0005829">
    <property type="term" value="C:cytosol"/>
    <property type="evidence" value="ECO:0007669"/>
    <property type="project" value="TreeGrafter"/>
</dbReference>
<sequence length="286" mass="30808">TRLAYLMDHCPHGDLYDLLFPPGAKKPIRLAPPTQRCFLKQLFLGVAHLHRQGIAHGDLKPENLLLDADGRLKLADFGYAVRVRPPHHPPEEEGDCARVPVRSPADVRGTECYIAPEMWVAAAAADAATRTAAAAPAAAVAATYDARAADIWACALTARHILGLGYPWECAEESGDDGFARFVAGWAAFEAGGTAGGDTGLLDAAAGRWPRCGRGFKAKEYPDYAALGLVLGMLHPDPARRRTIEDVLRDPWVRGIACCSPAVSAQSRAVHDHRWMKLDSGVSCTR</sequence>
<dbReference type="GO" id="GO:0005524">
    <property type="term" value="F:ATP binding"/>
    <property type="evidence" value="ECO:0007669"/>
    <property type="project" value="UniProtKB-KW"/>
</dbReference>
<evidence type="ECO:0000256" key="6">
    <source>
        <dbReference type="ARBA" id="ARBA00022840"/>
    </source>
</evidence>
<dbReference type="EC" id="2.7.11.1" evidence="1"/>
<keyword evidence="6" id="KW-0067">ATP-binding</keyword>
<dbReference type="SUPFAM" id="SSF56112">
    <property type="entry name" value="Protein kinase-like (PK-like)"/>
    <property type="match status" value="1"/>
</dbReference>
<dbReference type="Pfam" id="PF00069">
    <property type="entry name" value="Pkinase"/>
    <property type="match status" value="1"/>
</dbReference>
<reference evidence="10 11" key="1">
    <citation type="submission" date="2018-02" db="EMBL/GenBank/DDBJ databases">
        <title>The genomes of Aspergillus section Nigri reveals drivers in fungal speciation.</title>
        <authorList>
            <consortium name="DOE Joint Genome Institute"/>
            <person name="Vesth T.C."/>
            <person name="Nybo J."/>
            <person name="Theobald S."/>
            <person name="Brandl J."/>
            <person name="Frisvad J.C."/>
            <person name="Nielsen K.F."/>
            <person name="Lyhne E.K."/>
            <person name="Kogle M.E."/>
            <person name="Kuo A."/>
            <person name="Riley R."/>
            <person name="Clum A."/>
            <person name="Nolan M."/>
            <person name="Lipzen A."/>
            <person name="Salamov A."/>
            <person name="Henrissat B."/>
            <person name="Wiebenga A."/>
            <person name="De vries R.P."/>
            <person name="Grigoriev I.V."/>
            <person name="Mortensen U.H."/>
            <person name="Andersen M.R."/>
            <person name="Baker S.E."/>
        </authorList>
    </citation>
    <scope>NUCLEOTIDE SEQUENCE [LARGE SCALE GENOMIC DNA]</scope>
    <source>
        <strain evidence="10 11">CBS 114.80</strain>
    </source>
</reference>
<dbReference type="InterPro" id="IPR008271">
    <property type="entry name" value="Ser/Thr_kinase_AS"/>
</dbReference>
<proteinExistence type="predicted"/>
<dbReference type="AlphaFoldDB" id="A0A2V5I782"/>
<name>A0A2V5I782_9EURO</name>
<accession>A0A2V5I782</accession>
<dbReference type="PANTHER" id="PTHR24343">
    <property type="entry name" value="SERINE/THREONINE KINASE"/>
    <property type="match status" value="1"/>
</dbReference>
<dbReference type="PROSITE" id="PS50011">
    <property type="entry name" value="PROTEIN_KINASE_DOM"/>
    <property type="match status" value="1"/>
</dbReference>
<evidence type="ECO:0000256" key="1">
    <source>
        <dbReference type="ARBA" id="ARBA00012513"/>
    </source>
</evidence>
<evidence type="ECO:0000256" key="4">
    <source>
        <dbReference type="ARBA" id="ARBA00022741"/>
    </source>
</evidence>
<evidence type="ECO:0000256" key="3">
    <source>
        <dbReference type="ARBA" id="ARBA00022679"/>
    </source>
</evidence>
<dbReference type="InterPro" id="IPR011009">
    <property type="entry name" value="Kinase-like_dom_sf"/>
</dbReference>
<evidence type="ECO:0000256" key="8">
    <source>
        <dbReference type="ARBA" id="ARBA00048679"/>
    </source>
</evidence>
<keyword evidence="3" id="KW-0808">Transferase</keyword>